<evidence type="ECO:0000256" key="10">
    <source>
        <dbReference type="ARBA" id="ARBA00022946"/>
    </source>
</evidence>
<protein>
    <recommendedName>
        <fullName evidence="2">RNA helicase</fullName>
        <ecNumber evidence="2">3.6.4.13</ecNumber>
    </recommendedName>
</protein>
<dbReference type="InterPro" id="IPR014001">
    <property type="entry name" value="Helicase_ATP-bd"/>
</dbReference>
<dbReference type="Pfam" id="PF00271">
    <property type="entry name" value="Helicase_C"/>
    <property type="match status" value="1"/>
</dbReference>
<dbReference type="Gene3D" id="3.40.50.300">
    <property type="entry name" value="P-loop containing nucleotide triphosphate hydrolases"/>
    <property type="match status" value="2"/>
</dbReference>
<feature type="domain" description="Helicase ATP-binding" evidence="13">
    <location>
        <begin position="714"/>
        <end position="883"/>
    </location>
</feature>
<dbReference type="GO" id="GO:0016787">
    <property type="term" value="F:hydrolase activity"/>
    <property type="evidence" value="ECO:0007669"/>
    <property type="project" value="UniProtKB-KW"/>
</dbReference>
<evidence type="ECO:0000256" key="1">
    <source>
        <dbReference type="ARBA" id="ARBA00004229"/>
    </source>
</evidence>
<accession>A0AAV9UM11</accession>
<evidence type="ECO:0000256" key="12">
    <source>
        <dbReference type="SAM" id="MobiDB-lite"/>
    </source>
</evidence>
<evidence type="ECO:0000256" key="3">
    <source>
        <dbReference type="ARBA" id="ARBA00022528"/>
    </source>
</evidence>
<dbReference type="Gene3D" id="1.20.120.1080">
    <property type="match status" value="1"/>
</dbReference>
<dbReference type="SMART" id="SM00487">
    <property type="entry name" value="DEXDc"/>
    <property type="match status" value="1"/>
</dbReference>
<evidence type="ECO:0000256" key="4">
    <source>
        <dbReference type="ARBA" id="ARBA00022640"/>
    </source>
</evidence>
<feature type="compositionally biased region" description="Low complexity" evidence="12">
    <location>
        <begin position="412"/>
        <end position="446"/>
    </location>
</feature>
<evidence type="ECO:0000256" key="6">
    <source>
        <dbReference type="ARBA" id="ARBA00022801"/>
    </source>
</evidence>
<feature type="region of interest" description="Disordered" evidence="12">
    <location>
        <begin position="254"/>
        <end position="286"/>
    </location>
</feature>
<dbReference type="GO" id="GO:0005524">
    <property type="term" value="F:ATP binding"/>
    <property type="evidence" value="ECO:0007669"/>
    <property type="project" value="UniProtKB-KW"/>
</dbReference>
<evidence type="ECO:0000256" key="2">
    <source>
        <dbReference type="ARBA" id="ARBA00012552"/>
    </source>
</evidence>
<feature type="domain" description="Helicase C-terminal" evidence="14">
    <location>
        <begin position="959"/>
        <end position="1136"/>
    </location>
</feature>
<dbReference type="InterPro" id="IPR027417">
    <property type="entry name" value="P-loop_NTPase"/>
</dbReference>
<comment type="subcellular location">
    <subcellularLocation>
        <location evidence="1">Plastid</location>
        <location evidence="1">Chloroplast</location>
    </subcellularLocation>
</comment>
<dbReference type="InterPro" id="IPR011545">
    <property type="entry name" value="DEAD/DEAH_box_helicase_dom"/>
</dbReference>
<dbReference type="GO" id="GO:0003724">
    <property type="term" value="F:RNA helicase activity"/>
    <property type="evidence" value="ECO:0007669"/>
    <property type="project" value="UniProtKB-EC"/>
</dbReference>
<keyword evidence="4" id="KW-0934">Plastid</keyword>
<dbReference type="FunFam" id="3.40.50.300:FF:000500">
    <property type="entry name" value="ATP-dependent RNA helicase DHX29"/>
    <property type="match status" value="1"/>
</dbReference>
<evidence type="ECO:0000256" key="9">
    <source>
        <dbReference type="ARBA" id="ARBA00022884"/>
    </source>
</evidence>
<name>A0AAV9UM11_9PEZI</name>
<dbReference type="FunFam" id="3.40.50.300:FF:000819">
    <property type="entry name" value="ATP dependent RNA helicase, putative"/>
    <property type="match status" value="1"/>
</dbReference>
<dbReference type="InterPro" id="IPR007502">
    <property type="entry name" value="Helicase-assoc_dom"/>
</dbReference>
<dbReference type="Pfam" id="PF21010">
    <property type="entry name" value="HA2_C"/>
    <property type="match status" value="1"/>
</dbReference>
<dbReference type="EC" id="3.6.4.13" evidence="2"/>
<feature type="compositionally biased region" description="Polar residues" evidence="12">
    <location>
        <begin position="400"/>
        <end position="410"/>
    </location>
</feature>
<dbReference type="FunFam" id="1.20.120.1080:FF:000002">
    <property type="entry name" value="Putative ATP-dependent RNA helicase DHX36"/>
    <property type="match status" value="1"/>
</dbReference>
<dbReference type="PROSITE" id="PS51194">
    <property type="entry name" value="HELICASE_CTER"/>
    <property type="match status" value="1"/>
</dbReference>
<evidence type="ECO:0000256" key="5">
    <source>
        <dbReference type="ARBA" id="ARBA00022741"/>
    </source>
</evidence>
<dbReference type="Proteomes" id="UP001375240">
    <property type="component" value="Unassembled WGS sequence"/>
</dbReference>
<dbReference type="PANTHER" id="PTHR18934:SF145">
    <property type="entry name" value="ATP-DEPENDENT RNA HELICASE DHX57-RELATED"/>
    <property type="match status" value="1"/>
</dbReference>
<keyword evidence="3" id="KW-0150">Chloroplast</keyword>
<dbReference type="InterPro" id="IPR048333">
    <property type="entry name" value="HA2_WH"/>
</dbReference>
<comment type="caution">
    <text evidence="15">The sequence shown here is derived from an EMBL/GenBank/DDBJ whole genome shotgun (WGS) entry which is preliminary data.</text>
</comment>
<feature type="region of interest" description="Disordered" evidence="12">
    <location>
        <begin position="384"/>
        <end position="446"/>
    </location>
</feature>
<dbReference type="CDD" id="cd18791">
    <property type="entry name" value="SF2_C_RHA"/>
    <property type="match status" value="1"/>
</dbReference>
<dbReference type="SMART" id="SM00847">
    <property type="entry name" value="HA2"/>
    <property type="match status" value="1"/>
</dbReference>
<gene>
    <name evidence="15" type="ORF">TWF696_007766</name>
</gene>
<sequence>MAPKNKKRKPASNPARAVATTSLPSKAKLQQAEEEKARLAAEEEERKIGEAAAVAAEEEAVRQAAANITATSNNDTLTPDEFAAQLEDNGLQEFIEKNGDKVFREARRQVTKFESERRTLRATGNAGCTPFFVGDWLEECDVERIFSIARESEASRYAVTRSDETTYTLEIWRLHHTLADLGFKEAHIKEVIALGISSPDDAIEHLVLTYPENELPSFTVSRTPKAGQPLAQVPMGQATTKKAMAELLDGLPTEASAEPEPAPETVTTDHPAESPDDISSESDVDESMDPSILIPQYLKYRRKVSKITGVWAPEQPKKSKKKASAGVSISQAVGLTKQRSEQLATLNTKLEKLKSDPLFDFGQAAELWGKEVEDFRQQRIALAKTSRRKAGGTAARHQSGDNSRTASRSRPGSVSGDSGDEGISSGMGGMRLSRSQSRTSSRISASSTDAGAFGTLFNGDAEDGEGRVFTNTSVFVRDFGKAAEATPSPRKVFEESVTGRYPGSKVAFRDISTSTSFQSEVYVTWSLTGTLPTVFPAETDDLGDNEELRKEVLYSVHTLKSFENTTVTTRFKMLNISCPTKIQADFYIATIALYRLFPEEKLYLRLNSVWRNFWQELIDQAKQENDIREKQLLKWIRSTTEDIMQDTLLETDKGKQDVSDDIGNGKKIFYEPLEFMTTQQILNIYTAKMSNPMYHYMLQGRMSLPIWQYRDQLLQAINEHQITIVCGETGCGKSTQLPAYILEECLAAGQSCRVFVTEPRRISAISLAKRVCDELGEVDVGTNRSLVGYSIRLEAKFTSKTRLIYATTGIVMRMLERGNNLREITHLILDEVHERSIESDFLLLVLKKLLAVRQDLKVILMSATVDAQKFSEYLHDAPIFYIPGRTYPVQTYYLEDAVELTRFVVPDDSGRGNRRRFDDYDIDDVEETGPNSTSSYETYNAQTRKTMARFDEWTINYELIVQLLIQIATNPDYVPYSRAILVFLPGLNEIRKLHNVILGDPNLQNGWEVHALHSTIATEEQEQAFLLPPEGFRKVVLATNIAETGITIPDITCVIDTCKSKEMRFDEKRQLSRLIETFISKANAKQRRGRAGRVQEGLCFHLVTQEQFNSYFAEQQVPEMLRLSLQDLILRIKICNLGGIEETLSLALDPPTPKNVNRAIDSLLEVKALTANEELTPLGRHLAQLPLDVYLGKLLLLSTLYGCVDVCVTIAAILSSKSPWVQPYGQRQQAEIARMSWKTGDSDLLTTYYAYRGWRKAVETQGMNEYEFCNKNYLSPRNLVAIEETKTQLFVLLADSGIMRLEPDERIRLNKARYLRRGRQQFFDVPARYDFNSKSDLVVTSTIAAGFYPKIISREGKGWRNIVNSQSLNVSLTSVNRTSTNISWLSYYNILQSSNKYYDAYETSRVNDVALALLCGDAEFKLFAGAMIVDGNRIRFVFDSWRGMLAILILRRRIRALTSLRWKNIDSSISDEDRQWFDIAIRVLGRGKMPSKPVAVT</sequence>
<dbReference type="Pfam" id="PF00270">
    <property type="entry name" value="DEAD"/>
    <property type="match status" value="1"/>
</dbReference>
<feature type="compositionally biased region" description="Basic and acidic residues" evidence="12">
    <location>
        <begin position="31"/>
        <end position="49"/>
    </location>
</feature>
<keyword evidence="8" id="KW-0067">ATP-binding</keyword>
<dbReference type="SMART" id="SM00490">
    <property type="entry name" value="HELICc"/>
    <property type="match status" value="1"/>
</dbReference>
<keyword evidence="16" id="KW-1185">Reference proteome</keyword>
<evidence type="ECO:0000256" key="8">
    <source>
        <dbReference type="ARBA" id="ARBA00022840"/>
    </source>
</evidence>
<dbReference type="CDD" id="cd17917">
    <property type="entry name" value="DEXHc_RHA-like"/>
    <property type="match status" value="1"/>
</dbReference>
<keyword evidence="10" id="KW-0809">Transit peptide</keyword>
<keyword evidence="6" id="KW-0378">Hydrolase</keyword>
<evidence type="ECO:0000259" key="14">
    <source>
        <dbReference type="PROSITE" id="PS51194"/>
    </source>
</evidence>
<dbReference type="PROSITE" id="PS51192">
    <property type="entry name" value="HELICASE_ATP_BIND_1"/>
    <property type="match status" value="1"/>
</dbReference>
<evidence type="ECO:0000313" key="16">
    <source>
        <dbReference type="Proteomes" id="UP001375240"/>
    </source>
</evidence>
<evidence type="ECO:0000256" key="7">
    <source>
        <dbReference type="ARBA" id="ARBA00022806"/>
    </source>
</evidence>
<feature type="compositionally biased region" description="Low complexity" evidence="12">
    <location>
        <begin position="254"/>
        <end position="268"/>
    </location>
</feature>
<dbReference type="SUPFAM" id="SSF52540">
    <property type="entry name" value="P-loop containing nucleoside triphosphate hydrolases"/>
    <property type="match status" value="1"/>
</dbReference>
<reference evidence="15 16" key="1">
    <citation type="submission" date="2019-10" db="EMBL/GenBank/DDBJ databases">
        <authorList>
            <person name="Palmer J.M."/>
        </authorList>
    </citation>
    <scope>NUCLEOTIDE SEQUENCE [LARGE SCALE GENOMIC DNA]</scope>
    <source>
        <strain evidence="15 16">TWF696</strain>
    </source>
</reference>
<keyword evidence="7" id="KW-0347">Helicase</keyword>
<evidence type="ECO:0000313" key="15">
    <source>
        <dbReference type="EMBL" id="KAK6344120.1"/>
    </source>
</evidence>
<keyword evidence="5" id="KW-0547">Nucleotide-binding</keyword>
<comment type="catalytic activity">
    <reaction evidence="11">
        <text>ATP + H2O = ADP + phosphate + H(+)</text>
        <dbReference type="Rhea" id="RHEA:13065"/>
        <dbReference type="ChEBI" id="CHEBI:15377"/>
        <dbReference type="ChEBI" id="CHEBI:15378"/>
        <dbReference type="ChEBI" id="CHEBI:30616"/>
        <dbReference type="ChEBI" id="CHEBI:43474"/>
        <dbReference type="ChEBI" id="CHEBI:456216"/>
        <dbReference type="EC" id="3.6.4.13"/>
    </reaction>
</comment>
<feature type="region of interest" description="Disordered" evidence="12">
    <location>
        <begin position="1"/>
        <end position="50"/>
    </location>
</feature>
<evidence type="ECO:0000256" key="11">
    <source>
        <dbReference type="ARBA" id="ARBA00047984"/>
    </source>
</evidence>
<organism evidence="15 16">
    <name type="scientific">Orbilia brochopaga</name>
    <dbReference type="NCBI Taxonomy" id="3140254"/>
    <lineage>
        <taxon>Eukaryota</taxon>
        <taxon>Fungi</taxon>
        <taxon>Dikarya</taxon>
        <taxon>Ascomycota</taxon>
        <taxon>Pezizomycotina</taxon>
        <taxon>Orbiliomycetes</taxon>
        <taxon>Orbiliales</taxon>
        <taxon>Orbiliaceae</taxon>
        <taxon>Orbilia</taxon>
    </lineage>
</organism>
<feature type="compositionally biased region" description="Basic residues" evidence="12">
    <location>
        <begin position="1"/>
        <end position="10"/>
    </location>
</feature>
<dbReference type="InterPro" id="IPR001650">
    <property type="entry name" value="Helicase_C-like"/>
</dbReference>
<dbReference type="Pfam" id="PF04408">
    <property type="entry name" value="WHD_HA2"/>
    <property type="match status" value="1"/>
</dbReference>
<dbReference type="PANTHER" id="PTHR18934">
    <property type="entry name" value="ATP-DEPENDENT RNA HELICASE"/>
    <property type="match status" value="1"/>
</dbReference>
<evidence type="ECO:0000259" key="13">
    <source>
        <dbReference type="PROSITE" id="PS51192"/>
    </source>
</evidence>
<dbReference type="GO" id="GO:0003723">
    <property type="term" value="F:RNA binding"/>
    <property type="evidence" value="ECO:0007669"/>
    <property type="project" value="UniProtKB-KW"/>
</dbReference>
<dbReference type="EMBL" id="JAVHNQ010000006">
    <property type="protein sequence ID" value="KAK6344120.1"/>
    <property type="molecule type" value="Genomic_DNA"/>
</dbReference>
<keyword evidence="9" id="KW-0694">RNA-binding</keyword>
<proteinExistence type="predicted"/>
<feature type="compositionally biased region" description="Acidic residues" evidence="12">
    <location>
        <begin position="274"/>
        <end position="286"/>
    </location>
</feature>